<feature type="domain" description="N-acetyltransferase" evidence="3">
    <location>
        <begin position="2"/>
        <end position="144"/>
    </location>
</feature>
<keyword evidence="1" id="KW-0808">Transferase</keyword>
<evidence type="ECO:0000259" key="3">
    <source>
        <dbReference type="PROSITE" id="PS51186"/>
    </source>
</evidence>
<dbReference type="RefSeq" id="WP_166274075.1">
    <property type="nucleotide sequence ID" value="NZ_JAAFGS010000003.1"/>
</dbReference>
<evidence type="ECO:0000256" key="1">
    <source>
        <dbReference type="ARBA" id="ARBA00022679"/>
    </source>
</evidence>
<dbReference type="CDD" id="cd04301">
    <property type="entry name" value="NAT_SF"/>
    <property type="match status" value="1"/>
</dbReference>
<accession>A0ABX0F8W9</accession>
<proteinExistence type="predicted"/>
<dbReference type="SUPFAM" id="SSF55729">
    <property type="entry name" value="Acyl-CoA N-acyltransferases (Nat)"/>
    <property type="match status" value="1"/>
</dbReference>
<keyword evidence="5" id="KW-1185">Reference proteome</keyword>
<comment type="caution">
    <text evidence="4">The sequence shown here is derived from an EMBL/GenBank/DDBJ whole genome shotgun (WGS) entry which is preliminary data.</text>
</comment>
<gene>
    <name evidence="4" type="ORF">GYN08_10000</name>
</gene>
<dbReference type="PANTHER" id="PTHR43877">
    <property type="entry name" value="AMINOALKYLPHOSPHONATE N-ACETYLTRANSFERASE-RELATED-RELATED"/>
    <property type="match status" value="1"/>
</dbReference>
<dbReference type="PROSITE" id="PS51186">
    <property type="entry name" value="GNAT"/>
    <property type="match status" value="1"/>
</dbReference>
<dbReference type="Pfam" id="PF00583">
    <property type="entry name" value="Acetyltransf_1"/>
    <property type="match status" value="1"/>
</dbReference>
<evidence type="ECO:0000313" key="5">
    <source>
        <dbReference type="Proteomes" id="UP000800303"/>
    </source>
</evidence>
<evidence type="ECO:0000313" key="4">
    <source>
        <dbReference type="EMBL" id="NGZ75656.1"/>
    </source>
</evidence>
<protein>
    <submittedName>
        <fullName evidence="4">GNAT family N-acetyltransferase</fullName>
    </submittedName>
</protein>
<keyword evidence="2" id="KW-0012">Acyltransferase</keyword>
<dbReference type="Gene3D" id="3.40.630.30">
    <property type="match status" value="1"/>
</dbReference>
<dbReference type="InterPro" id="IPR016181">
    <property type="entry name" value="Acyl_CoA_acyltransferase"/>
</dbReference>
<dbReference type="Proteomes" id="UP000800303">
    <property type="component" value="Unassembled WGS sequence"/>
</dbReference>
<dbReference type="EMBL" id="JAAFGS010000003">
    <property type="protein sequence ID" value="NGZ75656.1"/>
    <property type="molecule type" value="Genomic_DNA"/>
</dbReference>
<evidence type="ECO:0000256" key="2">
    <source>
        <dbReference type="ARBA" id="ARBA00023315"/>
    </source>
</evidence>
<sequence length="144" mass="16284">MIDIRKLEARDLPPLAALYGELVEEKSSPEAMRDPFAAIAADERYVLLGAFEEERLAGSVMGIVCYDLIGGCRPFMVVENVIVSDAFRGRKVGRLLMEKLEEIARENRCAYSLLVSSGFRKEAHAFYESLGYTEDVRGFRRRLD</sequence>
<name>A0ABX0F8W9_9BACL</name>
<dbReference type="InterPro" id="IPR000182">
    <property type="entry name" value="GNAT_dom"/>
</dbReference>
<reference evidence="4 5" key="1">
    <citation type="submission" date="2020-01" db="EMBL/GenBank/DDBJ databases">
        <title>Polyphasic characterisation and genomic insights into a novel alkali tolerant bacterium VR-M41.</title>
        <authorList>
            <person name="Vemuluri V.R."/>
        </authorList>
    </citation>
    <scope>NUCLEOTIDE SEQUENCE [LARGE SCALE GENOMIC DNA]</scope>
    <source>
        <strain evidence="4 5">VR-M41</strain>
    </source>
</reference>
<organism evidence="4 5">
    <name type="scientific">Saccharibacillus alkalitolerans</name>
    <dbReference type="NCBI Taxonomy" id="2705290"/>
    <lineage>
        <taxon>Bacteria</taxon>
        <taxon>Bacillati</taxon>
        <taxon>Bacillota</taxon>
        <taxon>Bacilli</taxon>
        <taxon>Bacillales</taxon>
        <taxon>Paenibacillaceae</taxon>
        <taxon>Saccharibacillus</taxon>
    </lineage>
</organism>
<dbReference type="InterPro" id="IPR050832">
    <property type="entry name" value="Bact_Acetyltransf"/>
</dbReference>